<feature type="transmembrane region" description="Helical" evidence="12">
    <location>
        <begin position="120"/>
        <end position="140"/>
    </location>
</feature>
<comment type="caution">
    <text evidence="12">Lacks conserved residue(s) required for the propagation of feature annotation.</text>
</comment>
<evidence type="ECO:0000313" key="13">
    <source>
        <dbReference type="EMBL" id="ODV97890.1"/>
    </source>
</evidence>
<dbReference type="GO" id="GO:0006121">
    <property type="term" value="P:mitochondrial electron transport, succinate to ubiquinone"/>
    <property type="evidence" value="ECO:0007669"/>
    <property type="project" value="TreeGrafter"/>
</dbReference>
<dbReference type="EMBL" id="KV454011">
    <property type="protein sequence ID" value="ODV97890.1"/>
    <property type="molecule type" value="Genomic_DNA"/>
</dbReference>
<keyword evidence="9 12" id="KW-0472">Membrane</keyword>
<keyword evidence="8 12" id="KW-0496">Mitochondrion</keyword>
<protein>
    <recommendedName>
        <fullName evidence="12">Succinate dehydrogenase [ubiquinone] cytochrome b small subunit</fullName>
    </recommendedName>
</protein>
<dbReference type="GO" id="GO:0006099">
    <property type="term" value="P:tricarboxylic acid cycle"/>
    <property type="evidence" value="ECO:0007669"/>
    <property type="project" value="TreeGrafter"/>
</dbReference>
<dbReference type="Proteomes" id="UP000094236">
    <property type="component" value="Unassembled WGS sequence"/>
</dbReference>
<organism evidence="13 14">
    <name type="scientific">Pachysolen tannophilus NRRL Y-2460</name>
    <dbReference type="NCBI Taxonomy" id="669874"/>
    <lineage>
        <taxon>Eukaryota</taxon>
        <taxon>Fungi</taxon>
        <taxon>Dikarya</taxon>
        <taxon>Ascomycota</taxon>
        <taxon>Saccharomycotina</taxon>
        <taxon>Pichiomycetes</taxon>
        <taxon>Pachysolenaceae</taxon>
        <taxon>Pachysolen</taxon>
    </lineage>
</organism>
<dbReference type="STRING" id="669874.A0A1E4U1L2"/>
<dbReference type="GO" id="GO:0005743">
    <property type="term" value="C:mitochondrial inner membrane"/>
    <property type="evidence" value="ECO:0007669"/>
    <property type="project" value="UniProtKB-SubCell"/>
</dbReference>
<feature type="binding site" evidence="10">
    <location>
        <position position="111"/>
    </location>
    <ligand>
        <name>a ubiquinone</name>
        <dbReference type="ChEBI" id="CHEBI:16389"/>
        <note>ligand shared with IP/SDHB</note>
    </ligand>
</feature>
<dbReference type="PANTHER" id="PTHR13337:SF2">
    <property type="entry name" value="SUCCINATE DEHYDROGENASE [UBIQUINONE] CYTOCHROME B SMALL SUBUNIT, MITOCHONDRIAL"/>
    <property type="match status" value="1"/>
</dbReference>
<keyword evidence="14" id="KW-1185">Reference proteome</keyword>
<sequence length="160" mass="17433">MVGLRSFQLNSAISKKTPLFLLQSKRNFIKTIPQPPGYVVGGVNDATAVPDSDKVHGSRHWTSERLVSAALIPLSAVPLVTGSSFGFVDSILSSLLILHCHIGFQSCIIDYIPLRVYGVWHHYAMYLLTFGSLVSAYGVYQIEKKEEGGVSGIVKKLAKA</sequence>
<evidence type="ECO:0000256" key="9">
    <source>
        <dbReference type="ARBA" id="ARBA00023136"/>
    </source>
</evidence>
<evidence type="ECO:0000313" key="14">
    <source>
        <dbReference type="Proteomes" id="UP000094236"/>
    </source>
</evidence>
<dbReference type="InterPro" id="IPR034804">
    <property type="entry name" value="SQR/QFR_C/D"/>
</dbReference>
<keyword evidence="3" id="KW-0813">Transport</keyword>
<dbReference type="Pfam" id="PF05328">
    <property type="entry name" value="CybS"/>
    <property type="match status" value="1"/>
</dbReference>
<evidence type="ECO:0000256" key="1">
    <source>
        <dbReference type="ARBA" id="ARBA00004448"/>
    </source>
</evidence>
<evidence type="ECO:0000256" key="12">
    <source>
        <dbReference type="RuleBase" id="RU364031"/>
    </source>
</evidence>
<dbReference type="OrthoDB" id="18577at2759"/>
<evidence type="ECO:0000256" key="8">
    <source>
        <dbReference type="ARBA" id="ARBA00023128"/>
    </source>
</evidence>
<keyword evidence="11" id="KW-0479">Metal-binding</keyword>
<evidence type="ECO:0000256" key="2">
    <source>
        <dbReference type="ARBA" id="ARBA00007294"/>
    </source>
</evidence>
<evidence type="ECO:0000256" key="7">
    <source>
        <dbReference type="ARBA" id="ARBA00022989"/>
    </source>
</evidence>
<evidence type="ECO:0000256" key="4">
    <source>
        <dbReference type="ARBA" id="ARBA00022692"/>
    </source>
</evidence>
<evidence type="ECO:0000256" key="6">
    <source>
        <dbReference type="ARBA" id="ARBA00022946"/>
    </source>
</evidence>
<keyword evidence="11" id="KW-0408">Iron</keyword>
<evidence type="ECO:0000256" key="3">
    <source>
        <dbReference type="ARBA" id="ARBA00022448"/>
    </source>
</evidence>
<proteinExistence type="inferred from homology"/>
<gene>
    <name evidence="13" type="ORF">PACTADRAFT_38318</name>
</gene>
<evidence type="ECO:0000256" key="5">
    <source>
        <dbReference type="ARBA" id="ARBA00022792"/>
    </source>
</evidence>
<dbReference type="Gene3D" id="1.20.1300.10">
    <property type="entry name" value="Fumarate reductase/succinate dehydrogenase, transmembrane subunit"/>
    <property type="match status" value="1"/>
</dbReference>
<keyword evidence="4 12" id="KW-0812">Transmembrane</keyword>
<dbReference type="GO" id="GO:0020037">
    <property type="term" value="F:heme binding"/>
    <property type="evidence" value="ECO:0007669"/>
    <property type="project" value="TreeGrafter"/>
</dbReference>
<dbReference type="GO" id="GO:0048039">
    <property type="term" value="F:ubiquinone binding"/>
    <property type="evidence" value="ECO:0007669"/>
    <property type="project" value="TreeGrafter"/>
</dbReference>
<name>A0A1E4U1L2_PACTA</name>
<dbReference type="CDD" id="cd03496">
    <property type="entry name" value="SQR_TypeC_CybS"/>
    <property type="match status" value="1"/>
</dbReference>
<dbReference type="PANTHER" id="PTHR13337">
    <property type="entry name" value="SUCCINATE DEHYDROGENASE"/>
    <property type="match status" value="1"/>
</dbReference>
<dbReference type="InterPro" id="IPR007992">
    <property type="entry name" value="CybS"/>
</dbReference>
<dbReference type="GO" id="GO:0046872">
    <property type="term" value="F:metal ion binding"/>
    <property type="evidence" value="ECO:0007669"/>
    <property type="project" value="UniProtKB-KW"/>
</dbReference>
<evidence type="ECO:0000256" key="10">
    <source>
        <dbReference type="PIRSR" id="PIRSR607992-1"/>
    </source>
</evidence>
<feature type="transmembrane region" description="Helical" evidence="12">
    <location>
        <begin position="66"/>
        <end position="88"/>
    </location>
</feature>
<keyword evidence="5 12" id="KW-0999">Mitochondrion inner membrane</keyword>
<evidence type="ECO:0000256" key="11">
    <source>
        <dbReference type="PIRSR" id="PIRSR607992-2"/>
    </source>
</evidence>
<comment type="subcellular location">
    <subcellularLocation>
        <location evidence="1 12">Mitochondrion inner membrane</location>
        <topology evidence="1 12">Multi-pass membrane protein</topology>
    </subcellularLocation>
</comment>
<keyword evidence="6 12" id="KW-0809">Transit peptide</keyword>
<dbReference type="AlphaFoldDB" id="A0A1E4U1L2"/>
<reference evidence="14" key="1">
    <citation type="submission" date="2016-05" db="EMBL/GenBank/DDBJ databases">
        <title>Comparative genomics of biotechnologically important yeasts.</title>
        <authorList>
            <consortium name="DOE Joint Genome Institute"/>
            <person name="Riley R."/>
            <person name="Haridas S."/>
            <person name="Wolfe K.H."/>
            <person name="Lopes M.R."/>
            <person name="Hittinger C.T."/>
            <person name="Goker M."/>
            <person name="Salamov A."/>
            <person name="Wisecaver J."/>
            <person name="Long T.M."/>
            <person name="Aerts A.L."/>
            <person name="Barry K."/>
            <person name="Choi C."/>
            <person name="Clum A."/>
            <person name="Coughlan A.Y."/>
            <person name="Deshpande S."/>
            <person name="Douglass A.P."/>
            <person name="Hanson S.J."/>
            <person name="Klenk H.-P."/>
            <person name="Labutti K."/>
            <person name="Lapidus A."/>
            <person name="Lindquist E."/>
            <person name="Lipzen A."/>
            <person name="Meier-Kolthoff J.P."/>
            <person name="Ohm R.A."/>
            <person name="Otillar R.P."/>
            <person name="Pangilinan J."/>
            <person name="Peng Y."/>
            <person name="Rokas A."/>
            <person name="Rosa C.A."/>
            <person name="Scheuner C."/>
            <person name="Sibirny A.A."/>
            <person name="Slot J.C."/>
            <person name="Stielow J.B."/>
            <person name="Sun H."/>
            <person name="Kurtzman C.P."/>
            <person name="Blackwell M."/>
            <person name="Grigoriev I.V."/>
            <person name="Jeffries T.W."/>
        </authorList>
    </citation>
    <scope>NUCLEOTIDE SEQUENCE [LARGE SCALE GENOMIC DNA]</scope>
    <source>
        <strain evidence="14">NRRL Y-2460</strain>
    </source>
</reference>
<accession>A0A1E4U1L2</accession>
<feature type="binding site" description="axial binding residue" evidence="11">
    <location>
        <position position="99"/>
    </location>
    <ligand>
        <name>heme b</name>
        <dbReference type="ChEBI" id="CHEBI:60344"/>
        <note>ligand shared with SDHC</note>
    </ligand>
    <ligandPart>
        <name>Fe</name>
        <dbReference type="ChEBI" id="CHEBI:18248"/>
    </ligandPart>
</feature>
<comment type="similarity">
    <text evidence="2 12">Belongs to the CybS family.</text>
</comment>
<keyword evidence="7 12" id="KW-1133">Transmembrane helix</keyword>